<dbReference type="Proteomes" id="UP001206925">
    <property type="component" value="Unassembled WGS sequence"/>
</dbReference>
<proteinExistence type="predicted"/>
<dbReference type="GO" id="GO:0008017">
    <property type="term" value="F:microtubule binding"/>
    <property type="evidence" value="ECO:0007669"/>
    <property type="project" value="InterPro"/>
</dbReference>
<feature type="compositionally biased region" description="Low complexity" evidence="1">
    <location>
        <begin position="25"/>
        <end position="48"/>
    </location>
</feature>
<sequence length="599" mass="64451">MEESVVTDNEVKRSDAANNDDDDVVLSSSQTDDLLIDVSSSSTLTVPPSSGPENATSVEQTETVETEANKSTCEEIGEMPKLIETVEPEKSRKNGKFNLRKSLAWDSAFFTSDGVLDADELTTMIEGGEKRLKNCLPGIEEEVYRSMESISTLESDNLSLDCLEAELFEDIRASIQNCNKLSNLTNSSIKLSSAKRDSQPKVINTPKKVDLGSVKRLAARTKDNKTSSIPQPKITNRVNLNMKSMSTSTKSALLSANHAKDQDTAKQAHATDVKVRSSVNISRKKDVSKSGKPTTTSIVPQTPSRINMKSKQPPVNSNLSYSISPASSISEWSSVSSSSASTSTINPKCTSRGSIDTSGQSDLRIHPTDRISNKKGSQPVVVHPSQTGSGSRPPAVQPTGLRMPSPKIGFFDGGKAGARTPNGSVRSQSKLPTSVPKTVSTHFSQTSSNGVKFGKLPPPKTLAVATNLKPNPQKLAPKSSQQQQTSNPETKTCPGSVTSDVSDHKTEASLNICINPSQNMNNDSNKRPDLGNNGYEVPSSECLVVKENKMDRPITDGSRTPFAVKNSVCDANATSMEVTEKTVNFHFIDSQQNENSEVV</sequence>
<dbReference type="PANTHER" id="PTHR33737:SF2">
    <property type="entry name" value="OS12G0102700 PROTEIN"/>
    <property type="match status" value="1"/>
</dbReference>
<evidence type="ECO:0000313" key="3">
    <source>
        <dbReference type="Proteomes" id="UP001206925"/>
    </source>
</evidence>
<reference evidence="2" key="1">
    <citation type="submission" date="2022-06" db="EMBL/GenBank/DDBJ databases">
        <title>Uncovering the hologenomic basis of an extraordinary plant invasion.</title>
        <authorList>
            <person name="Bieker V.C."/>
            <person name="Martin M.D."/>
            <person name="Gilbert T."/>
            <person name="Hodgins K."/>
            <person name="Battlay P."/>
            <person name="Petersen B."/>
            <person name="Wilson J."/>
        </authorList>
    </citation>
    <scope>NUCLEOTIDE SEQUENCE</scope>
    <source>
        <strain evidence="2">AA19_3_7</strain>
        <tissue evidence="2">Leaf</tissue>
    </source>
</reference>
<feature type="compositionally biased region" description="Basic and acidic residues" evidence="1">
    <location>
        <begin position="363"/>
        <end position="372"/>
    </location>
</feature>
<feature type="region of interest" description="Disordered" evidence="1">
    <location>
        <begin position="470"/>
        <end position="535"/>
    </location>
</feature>
<feature type="compositionally biased region" description="Basic and acidic residues" evidence="1">
    <location>
        <begin position="258"/>
        <end position="275"/>
    </location>
</feature>
<dbReference type="AlphaFoldDB" id="A0AAD5BKB7"/>
<comment type="caution">
    <text evidence="2">The sequence shown here is derived from an EMBL/GenBank/DDBJ whole genome shotgun (WGS) entry which is preliminary data.</text>
</comment>
<accession>A0AAD5BKB7</accession>
<evidence type="ECO:0000256" key="1">
    <source>
        <dbReference type="SAM" id="MobiDB-lite"/>
    </source>
</evidence>
<feature type="compositionally biased region" description="Polar residues" evidence="1">
    <location>
        <begin position="344"/>
        <end position="361"/>
    </location>
</feature>
<feature type="region of interest" description="Disordered" evidence="1">
    <location>
        <begin position="337"/>
        <end position="401"/>
    </location>
</feature>
<feature type="region of interest" description="Disordered" evidence="1">
    <location>
        <begin position="1"/>
        <end position="72"/>
    </location>
</feature>
<dbReference type="EMBL" id="JAMZMK010012149">
    <property type="protein sequence ID" value="KAI7724835.1"/>
    <property type="molecule type" value="Genomic_DNA"/>
</dbReference>
<feature type="region of interest" description="Disordered" evidence="1">
    <location>
        <begin position="414"/>
        <end position="457"/>
    </location>
</feature>
<dbReference type="PANTHER" id="PTHR33737">
    <property type="entry name" value="OS05G0121800 PROTEIN"/>
    <property type="match status" value="1"/>
</dbReference>
<evidence type="ECO:0000313" key="2">
    <source>
        <dbReference type="EMBL" id="KAI7724835.1"/>
    </source>
</evidence>
<feature type="compositionally biased region" description="Polar residues" evidence="1">
    <location>
        <begin position="508"/>
        <end position="523"/>
    </location>
</feature>
<feature type="region of interest" description="Disordered" evidence="1">
    <location>
        <begin position="246"/>
        <end position="319"/>
    </location>
</feature>
<gene>
    <name evidence="2" type="ORF">M8C21_006949</name>
</gene>
<feature type="compositionally biased region" description="Polar residues" evidence="1">
    <location>
        <begin position="478"/>
        <end position="500"/>
    </location>
</feature>
<organism evidence="2 3">
    <name type="scientific">Ambrosia artemisiifolia</name>
    <name type="common">Common ragweed</name>
    <dbReference type="NCBI Taxonomy" id="4212"/>
    <lineage>
        <taxon>Eukaryota</taxon>
        <taxon>Viridiplantae</taxon>
        <taxon>Streptophyta</taxon>
        <taxon>Embryophyta</taxon>
        <taxon>Tracheophyta</taxon>
        <taxon>Spermatophyta</taxon>
        <taxon>Magnoliopsida</taxon>
        <taxon>eudicotyledons</taxon>
        <taxon>Gunneridae</taxon>
        <taxon>Pentapetalae</taxon>
        <taxon>asterids</taxon>
        <taxon>campanulids</taxon>
        <taxon>Asterales</taxon>
        <taxon>Asteraceae</taxon>
        <taxon>Asteroideae</taxon>
        <taxon>Heliantheae alliance</taxon>
        <taxon>Heliantheae</taxon>
        <taxon>Ambrosia</taxon>
    </lineage>
</organism>
<protein>
    <submittedName>
        <fullName evidence="2">Uncharacterized protein</fullName>
    </submittedName>
</protein>
<feature type="compositionally biased region" description="Polar residues" evidence="1">
    <location>
        <begin position="421"/>
        <end position="450"/>
    </location>
</feature>
<keyword evidence="3" id="KW-1185">Reference proteome</keyword>
<name>A0AAD5BKB7_AMBAR</name>
<dbReference type="InterPro" id="IPR045882">
    <property type="entry name" value="GPT1/2"/>
</dbReference>
<feature type="compositionally biased region" description="Polar residues" evidence="1">
    <location>
        <begin position="291"/>
        <end position="316"/>
    </location>
</feature>